<organism evidence="1 2">
    <name type="scientific">Bartonella fuyuanensis</name>
    <dbReference type="NCBI Taxonomy" id="1460968"/>
    <lineage>
        <taxon>Bacteria</taxon>
        <taxon>Pseudomonadati</taxon>
        <taxon>Pseudomonadota</taxon>
        <taxon>Alphaproteobacteria</taxon>
        <taxon>Hyphomicrobiales</taxon>
        <taxon>Bartonellaceae</taxon>
        <taxon>Bartonella</taxon>
    </lineage>
</organism>
<reference evidence="1 2" key="1">
    <citation type="submission" date="2020-08" db="EMBL/GenBank/DDBJ databases">
        <title>Genomic Encyclopedia of Type Strains, Phase IV (KMG-IV): sequencing the most valuable type-strain genomes for metagenomic binning, comparative biology and taxonomic classification.</title>
        <authorList>
            <person name="Goeker M."/>
        </authorList>
    </citation>
    <scope>NUCLEOTIDE SEQUENCE [LARGE SCALE GENOMIC DNA]</scope>
    <source>
        <strain evidence="1 2">DSM 100694</strain>
    </source>
</reference>
<dbReference type="EMBL" id="JACIFE010000005">
    <property type="protein sequence ID" value="MBB4076479.1"/>
    <property type="molecule type" value="Genomic_DNA"/>
</dbReference>
<sequence>MLLMSRLHARVVVILEVSKYNEGAGLLLHKRKDGSG</sequence>
<proteinExistence type="predicted"/>
<comment type="caution">
    <text evidence="1">The sequence shown here is derived from an EMBL/GenBank/DDBJ whole genome shotgun (WGS) entry which is preliminary data.</text>
</comment>
<keyword evidence="2" id="KW-1185">Reference proteome</keyword>
<name>A0A840E3W1_9HYPH</name>
<evidence type="ECO:0000313" key="2">
    <source>
        <dbReference type="Proteomes" id="UP000585970"/>
    </source>
</evidence>
<dbReference type="AlphaFoldDB" id="A0A840E3W1"/>
<dbReference type="Proteomes" id="UP000585970">
    <property type="component" value="Unassembled WGS sequence"/>
</dbReference>
<evidence type="ECO:0000313" key="1">
    <source>
        <dbReference type="EMBL" id="MBB4076479.1"/>
    </source>
</evidence>
<accession>A0A840E3W1</accession>
<protein>
    <submittedName>
        <fullName evidence="1">Uncharacterized protein</fullName>
    </submittedName>
</protein>
<gene>
    <name evidence="1" type="ORF">GGR08_000779</name>
</gene>